<dbReference type="AlphaFoldDB" id="A0A5N5QJW0"/>
<gene>
    <name evidence="5" type="ORF">CTheo_4647</name>
</gene>
<proteinExistence type="inferred from homology"/>
<evidence type="ECO:0000256" key="2">
    <source>
        <dbReference type="ARBA" id="ARBA00022857"/>
    </source>
</evidence>
<dbReference type="GO" id="GO:0016491">
    <property type="term" value="F:oxidoreductase activity"/>
    <property type="evidence" value="ECO:0007669"/>
    <property type="project" value="UniProtKB-KW"/>
</dbReference>
<dbReference type="Proteomes" id="UP000383932">
    <property type="component" value="Unassembled WGS sequence"/>
</dbReference>
<evidence type="ECO:0000313" key="5">
    <source>
        <dbReference type="EMBL" id="KAB5591914.1"/>
    </source>
</evidence>
<comment type="caution">
    <text evidence="5">The sequence shown here is derived from an EMBL/GenBank/DDBJ whole genome shotgun (WGS) entry which is preliminary data.</text>
</comment>
<evidence type="ECO:0000259" key="4">
    <source>
        <dbReference type="Pfam" id="PF05368"/>
    </source>
</evidence>
<dbReference type="InterPro" id="IPR008030">
    <property type="entry name" value="NmrA-like"/>
</dbReference>
<accession>A0A5N5QJW0</accession>
<name>A0A5N5QJW0_9AGAM</name>
<comment type="similarity">
    <text evidence="1">Belongs to the NmrA-type oxidoreductase family.</text>
</comment>
<dbReference type="Gene3D" id="3.90.25.10">
    <property type="entry name" value="UDP-galactose 4-epimerase, domain 1"/>
    <property type="match status" value="1"/>
</dbReference>
<dbReference type="GO" id="GO:0005634">
    <property type="term" value="C:nucleus"/>
    <property type="evidence" value="ECO:0007669"/>
    <property type="project" value="TreeGrafter"/>
</dbReference>
<reference evidence="5 6" key="1">
    <citation type="journal article" date="2019" name="Fungal Biol. Biotechnol.">
        <title>Draft genome sequence of fastidious pathogen Ceratobasidium theobromae, which causes vascular-streak dieback in Theobroma cacao.</title>
        <authorList>
            <person name="Ali S.S."/>
            <person name="Asman A."/>
            <person name="Shao J."/>
            <person name="Firmansyah A.P."/>
            <person name="Susilo A.W."/>
            <person name="Rosmana A."/>
            <person name="McMahon P."/>
            <person name="Junaid M."/>
            <person name="Guest D."/>
            <person name="Kheng T.Y."/>
            <person name="Meinhardt L.W."/>
            <person name="Bailey B.A."/>
        </authorList>
    </citation>
    <scope>NUCLEOTIDE SEQUENCE [LARGE SCALE GENOMIC DNA]</scope>
    <source>
        <strain evidence="5 6">CT2</strain>
    </source>
</reference>
<sequence>MNSQAPPSSTSPAEKPIIAVCGATGFQGGSVANHLLRDGRFAVRAITRKPKCPRAQELARAGATVVQADFDDLSSLCKAFEGCYGAFGMTDYYEAFEREAEQGINIVKAAKSAKLKHLIQSVSVATNNPEVKVSQVHEYLKKSGVPYTGYMPTFYFGSIFLLEILAKCQGGDWEMKFPFPTDIPIPTSCPKDIGGYVLPAFTNPSEWVGRDMRVCNERMSLRRYAEIFAEVTGFNVKIHGITREEFLTLENDASYPLGAWAAFKLWLDEYDRGRDFASPELAAQIYPGRQTWRDFIIEYREVTIPQPVAVAVEYHHIREQFEHA</sequence>
<dbReference type="SUPFAM" id="SSF51735">
    <property type="entry name" value="NAD(P)-binding Rossmann-fold domains"/>
    <property type="match status" value="1"/>
</dbReference>
<dbReference type="CDD" id="cd05251">
    <property type="entry name" value="NmrA_like_SDR_a"/>
    <property type="match status" value="1"/>
</dbReference>
<dbReference type="PANTHER" id="PTHR42748:SF30">
    <property type="entry name" value="NMRA-LIKE DOMAIN-CONTAINING PROTEIN"/>
    <property type="match status" value="1"/>
</dbReference>
<evidence type="ECO:0000313" key="6">
    <source>
        <dbReference type="Proteomes" id="UP000383932"/>
    </source>
</evidence>
<dbReference type="PANTHER" id="PTHR42748">
    <property type="entry name" value="NITROGEN METABOLITE REPRESSION PROTEIN NMRA FAMILY MEMBER"/>
    <property type="match status" value="1"/>
</dbReference>
<dbReference type="OrthoDB" id="419598at2759"/>
<dbReference type="Pfam" id="PF05368">
    <property type="entry name" value="NmrA"/>
    <property type="match status" value="1"/>
</dbReference>
<dbReference type="EMBL" id="SSOP01000083">
    <property type="protein sequence ID" value="KAB5591914.1"/>
    <property type="molecule type" value="Genomic_DNA"/>
</dbReference>
<dbReference type="InterPro" id="IPR051164">
    <property type="entry name" value="NmrA-like_oxidored"/>
</dbReference>
<keyword evidence="6" id="KW-1185">Reference proteome</keyword>
<keyword evidence="2" id="KW-0521">NADP</keyword>
<evidence type="ECO:0000256" key="3">
    <source>
        <dbReference type="ARBA" id="ARBA00023002"/>
    </source>
</evidence>
<evidence type="ECO:0000256" key="1">
    <source>
        <dbReference type="ARBA" id="ARBA00006328"/>
    </source>
</evidence>
<organism evidence="5 6">
    <name type="scientific">Ceratobasidium theobromae</name>
    <dbReference type="NCBI Taxonomy" id="1582974"/>
    <lineage>
        <taxon>Eukaryota</taxon>
        <taxon>Fungi</taxon>
        <taxon>Dikarya</taxon>
        <taxon>Basidiomycota</taxon>
        <taxon>Agaricomycotina</taxon>
        <taxon>Agaricomycetes</taxon>
        <taxon>Cantharellales</taxon>
        <taxon>Ceratobasidiaceae</taxon>
        <taxon>Ceratobasidium</taxon>
    </lineage>
</organism>
<protein>
    <submittedName>
        <fullName evidence="5">NmrA-like family domain-containing protein 1</fullName>
    </submittedName>
</protein>
<keyword evidence="3" id="KW-0560">Oxidoreductase</keyword>
<dbReference type="Gene3D" id="3.40.50.720">
    <property type="entry name" value="NAD(P)-binding Rossmann-like Domain"/>
    <property type="match status" value="1"/>
</dbReference>
<feature type="domain" description="NmrA-like" evidence="4">
    <location>
        <begin position="16"/>
        <end position="292"/>
    </location>
</feature>
<dbReference type="InterPro" id="IPR036291">
    <property type="entry name" value="NAD(P)-bd_dom_sf"/>
</dbReference>